<dbReference type="InterPro" id="IPR044986">
    <property type="entry name" value="KIF15/KIN-12"/>
</dbReference>
<feature type="compositionally biased region" description="Low complexity" evidence="7">
    <location>
        <begin position="75"/>
        <end position="99"/>
    </location>
</feature>
<feature type="compositionally biased region" description="Polar residues" evidence="7">
    <location>
        <begin position="161"/>
        <end position="170"/>
    </location>
</feature>
<feature type="coiled-coil region" evidence="6">
    <location>
        <begin position="407"/>
        <end position="494"/>
    </location>
</feature>
<dbReference type="Gene3D" id="1.10.220.60">
    <property type="entry name" value="GRIP domain"/>
    <property type="match status" value="1"/>
</dbReference>
<feature type="compositionally biased region" description="Polar residues" evidence="7">
    <location>
        <begin position="39"/>
        <end position="48"/>
    </location>
</feature>
<feature type="domain" description="GRIP" evidence="8">
    <location>
        <begin position="849"/>
        <end position="897"/>
    </location>
</feature>
<dbReference type="SMART" id="SM00755">
    <property type="entry name" value="Grip"/>
    <property type="match status" value="1"/>
</dbReference>
<feature type="compositionally biased region" description="Basic and acidic residues" evidence="7">
    <location>
        <begin position="105"/>
        <end position="124"/>
    </location>
</feature>
<evidence type="ECO:0000313" key="10">
    <source>
        <dbReference type="Proteomes" id="UP000812966"/>
    </source>
</evidence>
<evidence type="ECO:0000259" key="8">
    <source>
        <dbReference type="PROSITE" id="PS50913"/>
    </source>
</evidence>
<protein>
    <recommendedName>
        <fullName evidence="8">GRIP domain-containing protein</fullName>
    </recommendedName>
</protein>
<keyword evidence="2" id="KW-0547">Nucleotide-binding</keyword>
<evidence type="ECO:0000256" key="4">
    <source>
        <dbReference type="ARBA" id="ARBA00023054"/>
    </source>
</evidence>
<sequence>MFSISGIGKQLKSAAENFEQAGHALQARAAQQQQQQQQSPATPSSGSAKNKKLEPDASSTRSSGESSRPPAQGNALASRLSSLMAAKAARGAALERSASQASTDPAKDNSKGVIKKADLAKLDPADIPLPPSPDLRPSDIPLPATPQSATATLLSPELKPSGSTSLFNTPRNLVSKLPSIARASTPTAAAPAGDAGKRVDSDRDLFSLGLSGAVTPAVDGAGNETPGHTMADTEALLAQVDEQTKPLSEGEDPDDGTPKDIVENGTVPATEAAPKSVEELVKSEVEIEDVSTLSREELEEKYKALSQKANKADVILKSTSPLLNEGIADADALEGWVKMISGKAEMGPTEIKRLNDKLALQESRIEELRDTHRMEQASSTAMIESLRDQVAKNETSLSSQASTALQVAQLRADLAASQAQHKEADEKLTKAVNLLKTVRTKLVTVQRDREDVSKALDEEKRERTKLVDTLEKLRAEKEREVQSLRQAYEKETQGLKEKAARESLAEKRKWELEIITTKATHAKDLASKSKHLNTLTDSIKELNEEKRRQFELLQSRQEEIETATAAKEVSEARLKEIALEAKEAQERATLAEDALADAQRRLSDAQANQRAVSQSTAGNDSAASLAKARDQAEARLKDLKYEVTKLERERIDMEEEHGRQLRSQRSEMERFRGLLSDKEKEAAAIASDMKDALDRVRVLEREKETLSMDLDDIAATLRTTREAQAKASDGETSVKQETDLLREEISRLSSEAEDAKQMVIQAKAINRNLREEMRRLQSSVQLLERQRNPGVGYWSAGGANQNTRTAADLPADARTSIDSTKRVGKDSQPPTPIVREVSSPAPTESAPRNEEEEVNLEYLRNVILQFLENKEMRPNLVRVLSVILRFTPQELRRLNAKLSS</sequence>
<organism evidence="9 10">
    <name type="scientific">Filobasidium floriforme</name>
    <dbReference type="NCBI Taxonomy" id="5210"/>
    <lineage>
        <taxon>Eukaryota</taxon>
        <taxon>Fungi</taxon>
        <taxon>Dikarya</taxon>
        <taxon>Basidiomycota</taxon>
        <taxon>Agaricomycotina</taxon>
        <taxon>Tremellomycetes</taxon>
        <taxon>Filobasidiales</taxon>
        <taxon>Filobasidiaceae</taxon>
        <taxon>Filobasidium</taxon>
    </lineage>
</organism>
<proteinExistence type="predicted"/>
<evidence type="ECO:0000256" key="7">
    <source>
        <dbReference type="SAM" id="MobiDB-lite"/>
    </source>
</evidence>
<dbReference type="PANTHER" id="PTHR37739:SF14">
    <property type="entry name" value="KINESIN-LIKE PROTEIN KIN-12E"/>
    <property type="match status" value="1"/>
</dbReference>
<comment type="caution">
    <text evidence="9">The sequence shown here is derived from an EMBL/GenBank/DDBJ whole genome shotgun (WGS) entry which is preliminary data.</text>
</comment>
<dbReference type="PANTHER" id="PTHR37739">
    <property type="entry name" value="KINESIN-LIKE PROTEIN KIN-12D"/>
    <property type="match status" value="1"/>
</dbReference>
<dbReference type="EMBL" id="JABELV010000150">
    <property type="protein sequence ID" value="KAG7529429.1"/>
    <property type="molecule type" value="Genomic_DNA"/>
</dbReference>
<name>A0A8K0NMZ9_9TREE</name>
<accession>A0A8K0NMZ9</accession>
<feature type="region of interest" description="Disordered" evidence="7">
    <location>
        <begin position="213"/>
        <end position="277"/>
    </location>
</feature>
<keyword evidence="3" id="KW-0067">ATP-binding</keyword>
<evidence type="ECO:0000256" key="6">
    <source>
        <dbReference type="SAM" id="Coils"/>
    </source>
</evidence>
<feature type="region of interest" description="Disordered" evidence="7">
    <location>
        <begin position="793"/>
        <end position="852"/>
    </location>
</feature>
<feature type="compositionally biased region" description="Polar residues" evidence="7">
    <location>
        <begin position="606"/>
        <end position="622"/>
    </location>
</feature>
<dbReference type="PROSITE" id="PS50913">
    <property type="entry name" value="GRIP"/>
    <property type="match status" value="1"/>
</dbReference>
<dbReference type="OrthoDB" id="1926336at2759"/>
<evidence type="ECO:0000256" key="5">
    <source>
        <dbReference type="ARBA" id="ARBA00023175"/>
    </source>
</evidence>
<feature type="compositionally biased region" description="Low complexity" evidence="7">
    <location>
        <begin position="58"/>
        <end position="67"/>
    </location>
</feature>
<keyword evidence="1" id="KW-0493">Microtubule</keyword>
<reference evidence="9" key="1">
    <citation type="submission" date="2020-04" db="EMBL/GenBank/DDBJ databases">
        <title>Analysis of mating type loci in Filobasidium floriforme.</title>
        <authorList>
            <person name="Nowrousian M."/>
        </authorList>
    </citation>
    <scope>NUCLEOTIDE SEQUENCE</scope>
    <source>
        <strain evidence="9">CBS 6242</strain>
    </source>
</reference>
<keyword evidence="10" id="KW-1185">Reference proteome</keyword>
<dbReference type="GO" id="GO:0005874">
    <property type="term" value="C:microtubule"/>
    <property type="evidence" value="ECO:0007669"/>
    <property type="project" value="UniProtKB-KW"/>
</dbReference>
<dbReference type="Pfam" id="PF01465">
    <property type="entry name" value="GRIP"/>
    <property type="match status" value="1"/>
</dbReference>
<dbReference type="GO" id="GO:0005524">
    <property type="term" value="F:ATP binding"/>
    <property type="evidence" value="ECO:0007669"/>
    <property type="project" value="UniProtKB-KW"/>
</dbReference>
<feature type="region of interest" description="Disordered" evidence="7">
    <location>
        <begin position="18"/>
        <end position="170"/>
    </location>
</feature>
<evidence type="ECO:0000256" key="3">
    <source>
        <dbReference type="ARBA" id="ARBA00022840"/>
    </source>
</evidence>
<dbReference type="Proteomes" id="UP000812966">
    <property type="component" value="Unassembled WGS sequence"/>
</dbReference>
<feature type="coiled-coil region" evidence="6">
    <location>
        <begin position="738"/>
        <end position="786"/>
    </location>
</feature>
<dbReference type="InterPro" id="IPR000237">
    <property type="entry name" value="GRIP_dom"/>
</dbReference>
<feature type="compositionally biased region" description="Low complexity" evidence="7">
    <location>
        <begin position="20"/>
        <end position="38"/>
    </location>
</feature>
<keyword evidence="4 6" id="KW-0175">Coiled coil</keyword>
<keyword evidence="5" id="KW-0505">Motor protein</keyword>
<feature type="region of interest" description="Disordered" evidence="7">
    <location>
        <begin position="606"/>
        <end position="629"/>
    </location>
</feature>
<evidence type="ECO:0000256" key="1">
    <source>
        <dbReference type="ARBA" id="ARBA00022701"/>
    </source>
</evidence>
<evidence type="ECO:0000256" key="2">
    <source>
        <dbReference type="ARBA" id="ARBA00022741"/>
    </source>
</evidence>
<gene>
    <name evidence="9" type="ORF">FFLO_05657</name>
</gene>
<dbReference type="AlphaFoldDB" id="A0A8K0NMZ9"/>
<evidence type="ECO:0000313" key="9">
    <source>
        <dbReference type="EMBL" id="KAG7529429.1"/>
    </source>
</evidence>